<protein>
    <submittedName>
        <fullName evidence="2">DUF559 domain-containing protein</fullName>
    </submittedName>
</protein>
<dbReference type="AlphaFoldDB" id="A0A514LEH1"/>
<evidence type="ECO:0000313" key="3">
    <source>
        <dbReference type="Proteomes" id="UP000319756"/>
    </source>
</evidence>
<organism evidence="2 3">
    <name type="scientific">Salicibibacter halophilus</name>
    <dbReference type="NCBI Taxonomy" id="2502791"/>
    <lineage>
        <taxon>Bacteria</taxon>
        <taxon>Bacillati</taxon>
        <taxon>Bacillota</taxon>
        <taxon>Bacilli</taxon>
        <taxon>Bacillales</taxon>
        <taxon>Bacillaceae</taxon>
        <taxon>Salicibibacter</taxon>
    </lineage>
</organism>
<dbReference type="Gene3D" id="3.40.960.10">
    <property type="entry name" value="VSR Endonuclease"/>
    <property type="match status" value="1"/>
</dbReference>
<proteinExistence type="predicted"/>
<accession>A0A514LEH1</accession>
<gene>
    <name evidence="2" type="ORF">EPH95_02850</name>
</gene>
<dbReference type="Proteomes" id="UP000319756">
    <property type="component" value="Chromosome"/>
</dbReference>
<dbReference type="EMBL" id="CP035485">
    <property type="protein sequence ID" value="QDI90240.1"/>
    <property type="molecule type" value="Genomic_DNA"/>
</dbReference>
<dbReference type="Pfam" id="PF04480">
    <property type="entry name" value="DUF559"/>
    <property type="match status" value="1"/>
</dbReference>
<name>A0A514LEH1_9BACI</name>
<keyword evidence="3" id="KW-1185">Reference proteome</keyword>
<dbReference type="InterPro" id="IPR007569">
    <property type="entry name" value="DUF559"/>
</dbReference>
<evidence type="ECO:0000313" key="2">
    <source>
        <dbReference type="EMBL" id="QDI90240.1"/>
    </source>
</evidence>
<feature type="domain" description="DUF559" evidence="1">
    <location>
        <begin position="148"/>
        <end position="210"/>
    </location>
</feature>
<evidence type="ECO:0000259" key="1">
    <source>
        <dbReference type="Pfam" id="PF04480"/>
    </source>
</evidence>
<reference evidence="3" key="1">
    <citation type="submission" date="2019-01" db="EMBL/GenBank/DDBJ databases">
        <title>Genomic analysis of Salicibibacter sp. NKC3-5.</title>
        <authorList>
            <person name="Oh Y.J."/>
        </authorList>
    </citation>
    <scope>NUCLEOTIDE SEQUENCE [LARGE SCALE GENOMIC DNA]</scope>
    <source>
        <strain evidence="3">NKC3-5</strain>
    </source>
</reference>
<dbReference type="KEGG" id="sale:EPH95_02850"/>
<sequence length="220" mass="25737">MQAQTMQAQTMQHKRCMATVNKSRSMMRTYLSDEGVPLSYSRKRRIAMNLLKEYIREKYSSNEEIQEKLLETLSVYFNQVDNILQKTESPIEKTMAIELLNLIKSDSELGEIGFVDLEPQKTIKLNNRNKYYVADFLITWKPTVSVNGVERKLIVECDGHDFHEKTKEQVKKGKLRDRKLFLEGYTVFHFTGSEIYEDVSGCAIEVLEMIRSWHLSWVHG</sequence>